<feature type="transmembrane region" description="Helical" evidence="2">
    <location>
        <begin position="554"/>
        <end position="581"/>
    </location>
</feature>
<feature type="compositionally biased region" description="Polar residues" evidence="1">
    <location>
        <begin position="519"/>
        <end position="530"/>
    </location>
</feature>
<dbReference type="InterPro" id="IPR000742">
    <property type="entry name" value="EGF"/>
</dbReference>
<feature type="compositionally biased region" description="Basic and acidic residues" evidence="1">
    <location>
        <begin position="446"/>
        <end position="483"/>
    </location>
</feature>
<dbReference type="CDD" id="cd00054">
    <property type="entry name" value="EGF_CA"/>
    <property type="match status" value="1"/>
</dbReference>
<feature type="compositionally biased region" description="Low complexity" evidence="1">
    <location>
        <begin position="178"/>
        <end position="191"/>
    </location>
</feature>
<feature type="domain" description="EGF-like" evidence="3">
    <location>
        <begin position="618"/>
        <end position="629"/>
    </location>
</feature>
<reference evidence="4 5" key="1">
    <citation type="submission" date="2016-10" db="EMBL/GenBank/DDBJ databases">
        <title>Draft genome sequence of Coniochaeta ligniaria NRRL30616, a lignocellulolytic fungus for bioabatement of inhibitors in plant biomass hydrolysates.</title>
        <authorList>
            <consortium name="DOE Joint Genome Institute"/>
            <person name="Jimenez D.J."/>
            <person name="Hector R.E."/>
            <person name="Riley R."/>
            <person name="Sun H."/>
            <person name="Grigoriev I.V."/>
            <person name="Van Elsas J.D."/>
            <person name="Nichols N.N."/>
        </authorList>
    </citation>
    <scope>NUCLEOTIDE SEQUENCE [LARGE SCALE GENOMIC DNA]</scope>
    <source>
        <strain evidence="4 5">NRRL 30616</strain>
    </source>
</reference>
<feature type="compositionally biased region" description="Polar residues" evidence="1">
    <location>
        <begin position="158"/>
        <end position="169"/>
    </location>
</feature>
<dbReference type="Proteomes" id="UP000182658">
    <property type="component" value="Unassembled WGS sequence"/>
</dbReference>
<feature type="compositionally biased region" description="Basic and acidic residues" evidence="1">
    <location>
        <begin position="1"/>
        <end position="12"/>
    </location>
</feature>
<dbReference type="PANTHER" id="PTHR17178">
    <property type="entry name" value="SECRETORY GRANULE PROTEOGLYCAN CORE PROTEIN"/>
    <property type="match status" value="1"/>
</dbReference>
<evidence type="ECO:0000313" key="4">
    <source>
        <dbReference type="EMBL" id="OIW31069.1"/>
    </source>
</evidence>
<evidence type="ECO:0000259" key="3">
    <source>
        <dbReference type="PROSITE" id="PS01186"/>
    </source>
</evidence>
<evidence type="ECO:0000256" key="2">
    <source>
        <dbReference type="SAM" id="Phobius"/>
    </source>
</evidence>
<feature type="compositionally biased region" description="Low complexity" evidence="1">
    <location>
        <begin position="375"/>
        <end position="390"/>
    </location>
</feature>
<dbReference type="STRING" id="1408157.A0A1J7IUR9"/>
<gene>
    <name evidence="4" type="ORF">CONLIGDRAFT_643088</name>
</gene>
<dbReference type="AlphaFoldDB" id="A0A1J7IUR9"/>
<organism evidence="4 5">
    <name type="scientific">Coniochaeta ligniaria NRRL 30616</name>
    <dbReference type="NCBI Taxonomy" id="1408157"/>
    <lineage>
        <taxon>Eukaryota</taxon>
        <taxon>Fungi</taxon>
        <taxon>Dikarya</taxon>
        <taxon>Ascomycota</taxon>
        <taxon>Pezizomycotina</taxon>
        <taxon>Sordariomycetes</taxon>
        <taxon>Sordariomycetidae</taxon>
        <taxon>Coniochaetales</taxon>
        <taxon>Coniochaetaceae</taxon>
        <taxon>Coniochaeta</taxon>
    </lineage>
</organism>
<evidence type="ECO:0000313" key="5">
    <source>
        <dbReference type="Proteomes" id="UP000182658"/>
    </source>
</evidence>
<feature type="compositionally biased region" description="Acidic residues" evidence="1">
    <location>
        <begin position="273"/>
        <end position="290"/>
    </location>
</feature>
<dbReference type="PANTHER" id="PTHR17178:SF0">
    <property type="entry name" value="SERGLYCIN"/>
    <property type="match status" value="1"/>
</dbReference>
<dbReference type="OrthoDB" id="283575at2759"/>
<feature type="region of interest" description="Disordered" evidence="1">
    <location>
        <begin position="1"/>
        <end position="357"/>
    </location>
</feature>
<feature type="compositionally biased region" description="Polar residues" evidence="1">
    <location>
        <begin position="345"/>
        <end position="357"/>
    </location>
</feature>
<keyword evidence="5" id="KW-1185">Reference proteome</keyword>
<name>A0A1J7IUR9_9PEZI</name>
<accession>A0A1J7IUR9</accession>
<feature type="compositionally biased region" description="Pro residues" evidence="1">
    <location>
        <begin position="120"/>
        <end position="137"/>
    </location>
</feature>
<protein>
    <recommendedName>
        <fullName evidence="3">EGF-like domain-containing protein</fullName>
    </recommendedName>
</protein>
<dbReference type="InParanoid" id="A0A1J7IUR9"/>
<keyword evidence="2" id="KW-0812">Transmembrane</keyword>
<feature type="region of interest" description="Disordered" evidence="1">
    <location>
        <begin position="375"/>
        <end position="411"/>
    </location>
</feature>
<keyword evidence="2" id="KW-1133">Transmembrane helix</keyword>
<proteinExistence type="predicted"/>
<sequence length="919" mass="97017">MSFPQDGREMERPPPGGSVRRARERAQAGLPPDQPSQIPRLPRTMENDEPQIAQPSLNPRRPVVPPAAGPSRLPRPQAPLGLQTKDGQIGVAISRPTQVPQWPLAGPIASPSGSSDSEPYRPPPGKSQAPQRPPRPSRVPSILDGSKIQEHTPVFQYKPQSNRETSDQNLLVVPETPSSMSRASTVSSVASIPDFPLPLQMPVAPPRRSVNLGPPPSARRGASSFYSNASYVSPIPEESPRSRSHASYASSAAMPESWGSASPGPSPQYPEAFYDEIIAEEGNPYDDDAEESRLVRSASLGKRGKPVLVTTAMPRDLDAGEAGRRPDPVPLQNGPFRDGTGYIEASTSSSGTLPTTRTAVPAVALTADSILDAYSAASSSDPSNPSRITPSPSPQPPGSRPYSRLSAIRRPPQLDIDAVRKAQARGSLTSLPDLIRRATRLAASLEKGRRPASRIDDLSDFPDPDRFGRDGERNSSFDGEKHQSGLSDMLAAFPPPAQAGGRRSIRESLRQQVYSWPLPLTTNRGQSNNTSREDIPDSPDSGSRRRRRCCGLPLWAFIVVLTIVLIIAAAAIVVPVEFFVIRKQNVNQTAQPALQQCQTQLNCQNGGTNVVNQGVCSCICTNGFTSFDCSSAAATGCTTTSLTGDTNINNVTLGEAIPRLIAQASTNFSIPLSPTAILAKFNAGNLSCSAENALVTFDGQATRQGDASEVVTDPSGLSNAAAVGDNDLPVADGVAYDFVTVVEGPSTTETLDHPSILPSVPVVNNPAADAGFSTIITAPTTFSTYFATTITFPRPTTTITPTLTRTITTTIPVPTSTSTTGAGAGTGTGFTVTEEILDFARVAVLFILQEDSLKDAETAQNVLQRLFTTASVGVASDSNGVSIDQAKNVTLGNGNSVDLVQYRVDSGGNLVGGKGSSTA</sequence>
<keyword evidence="2" id="KW-0472">Membrane</keyword>
<feature type="region of interest" description="Disordered" evidence="1">
    <location>
        <begin position="519"/>
        <end position="545"/>
    </location>
</feature>
<feature type="region of interest" description="Disordered" evidence="1">
    <location>
        <begin position="444"/>
        <end position="504"/>
    </location>
</feature>
<evidence type="ECO:0000256" key="1">
    <source>
        <dbReference type="SAM" id="MobiDB-lite"/>
    </source>
</evidence>
<dbReference type="EMBL" id="KV875096">
    <property type="protein sequence ID" value="OIW31069.1"/>
    <property type="molecule type" value="Genomic_DNA"/>
</dbReference>
<dbReference type="PROSITE" id="PS01186">
    <property type="entry name" value="EGF_2"/>
    <property type="match status" value="1"/>
</dbReference>
<feature type="compositionally biased region" description="Basic and acidic residues" evidence="1">
    <location>
        <begin position="315"/>
        <end position="327"/>
    </location>
</feature>